<accession>A0A433Q6T6</accession>
<evidence type="ECO:0000313" key="2">
    <source>
        <dbReference type="Proteomes" id="UP000274822"/>
    </source>
</evidence>
<sequence>MPACRLSPRPPSSRGQPIVQSLASGDFTVSGASKSPSRFSISLVCLEVFWSGRAAWARTDRMRGKPTFSSAAMGLENFEHRFWMHMVCGIRIRSH</sequence>
<dbReference type="Proteomes" id="UP000274822">
    <property type="component" value="Unassembled WGS sequence"/>
</dbReference>
<gene>
    <name evidence="1" type="ORF">BC938DRAFT_472072</name>
</gene>
<keyword evidence="2" id="KW-1185">Reference proteome</keyword>
<proteinExistence type="predicted"/>
<evidence type="ECO:0000313" key="1">
    <source>
        <dbReference type="EMBL" id="RUS25494.1"/>
    </source>
</evidence>
<dbReference type="AlphaFoldDB" id="A0A433Q6T6"/>
<name>A0A433Q6T6_9FUNG</name>
<reference evidence="1 2" key="1">
    <citation type="journal article" date="2018" name="New Phytol.">
        <title>Phylogenomics of Endogonaceae and evolution of mycorrhizas within Mucoromycota.</title>
        <authorList>
            <person name="Chang Y."/>
            <person name="Desiro A."/>
            <person name="Na H."/>
            <person name="Sandor L."/>
            <person name="Lipzen A."/>
            <person name="Clum A."/>
            <person name="Barry K."/>
            <person name="Grigoriev I.V."/>
            <person name="Martin F.M."/>
            <person name="Stajich J.E."/>
            <person name="Smith M.E."/>
            <person name="Bonito G."/>
            <person name="Spatafora J.W."/>
        </authorList>
    </citation>
    <scope>NUCLEOTIDE SEQUENCE [LARGE SCALE GENOMIC DNA]</scope>
    <source>
        <strain evidence="1 2">AD002</strain>
    </source>
</reference>
<protein>
    <submittedName>
        <fullName evidence="1">Uncharacterized protein</fullName>
    </submittedName>
</protein>
<comment type="caution">
    <text evidence="1">The sequence shown here is derived from an EMBL/GenBank/DDBJ whole genome shotgun (WGS) entry which is preliminary data.</text>
</comment>
<organism evidence="1 2">
    <name type="scientific">Jimgerdemannia flammicorona</name>
    <dbReference type="NCBI Taxonomy" id="994334"/>
    <lineage>
        <taxon>Eukaryota</taxon>
        <taxon>Fungi</taxon>
        <taxon>Fungi incertae sedis</taxon>
        <taxon>Mucoromycota</taxon>
        <taxon>Mucoromycotina</taxon>
        <taxon>Endogonomycetes</taxon>
        <taxon>Endogonales</taxon>
        <taxon>Endogonaceae</taxon>
        <taxon>Jimgerdemannia</taxon>
    </lineage>
</organism>
<dbReference type="EMBL" id="RBNJ01012813">
    <property type="protein sequence ID" value="RUS25494.1"/>
    <property type="molecule type" value="Genomic_DNA"/>
</dbReference>